<evidence type="ECO:0000256" key="5">
    <source>
        <dbReference type="ARBA" id="ARBA00022912"/>
    </source>
</evidence>
<dbReference type="Pfam" id="PF04722">
    <property type="entry name" value="Ssu72"/>
    <property type="match status" value="1"/>
</dbReference>
<keyword evidence="11" id="KW-1185">Reference proteome</keyword>
<dbReference type="Proteomes" id="UP000324585">
    <property type="component" value="Unassembled WGS sequence"/>
</dbReference>
<keyword evidence="4 9" id="KW-0378">Hydrolase</keyword>
<comment type="catalytic activity">
    <reaction evidence="7 9">
        <text>O-phospho-L-seryl-[protein] + H2O = L-seryl-[protein] + phosphate</text>
        <dbReference type="Rhea" id="RHEA:20629"/>
        <dbReference type="Rhea" id="RHEA-COMP:9863"/>
        <dbReference type="Rhea" id="RHEA-COMP:11604"/>
        <dbReference type="ChEBI" id="CHEBI:15377"/>
        <dbReference type="ChEBI" id="CHEBI:29999"/>
        <dbReference type="ChEBI" id="CHEBI:43474"/>
        <dbReference type="ChEBI" id="CHEBI:83421"/>
        <dbReference type="EC" id="3.1.3.16"/>
    </reaction>
</comment>
<dbReference type="OMA" id="PNCYEFG"/>
<evidence type="ECO:0000256" key="2">
    <source>
        <dbReference type="ARBA" id="ARBA00008978"/>
    </source>
</evidence>
<dbReference type="OrthoDB" id="57957at2759"/>
<dbReference type="PANTHER" id="PTHR20383">
    <property type="entry name" value="RNA POLYMERASE II SUBUNIT A C-TERMINAL DOMAIN PHOSPHATASE"/>
    <property type="match status" value="1"/>
</dbReference>
<organism evidence="10 11">
    <name type="scientific">Porphyridium purpureum</name>
    <name type="common">Red alga</name>
    <name type="synonym">Porphyridium cruentum</name>
    <dbReference type="NCBI Taxonomy" id="35688"/>
    <lineage>
        <taxon>Eukaryota</taxon>
        <taxon>Rhodophyta</taxon>
        <taxon>Bangiophyceae</taxon>
        <taxon>Porphyridiales</taxon>
        <taxon>Porphyridiaceae</taxon>
        <taxon>Porphyridium</taxon>
    </lineage>
</organism>
<keyword evidence="3 9" id="KW-0507">mRNA processing</keyword>
<dbReference type="EC" id="3.1.3.16" evidence="9"/>
<sequence length="243" mass="27854">MLRRPSAKTITGRTGFLINLTKCPPAENCVGCLRRRVLVFVFVSSCAMPKYQRRFSTVCASNQNRSMAAHLALLEAGFAHVQSYGTGRTVKLPGPSVDKPNEYAFGTPYNVMYEDLKAQNEALYQQNGVLRMLDRNRNLKKGPERWQENFLRHDIVVTFEDRVFNAVLDDFATKRQPTLYEPVYIINLEVKDTHEQAQSGARLAVDLCELLDEVQDLDEEIESILEIFEEQSNQSLCYLPQYY</sequence>
<keyword evidence="6 9" id="KW-0539">Nucleus</keyword>
<comment type="similarity">
    <text evidence="2 9">Belongs to the SSU72 phosphatase family.</text>
</comment>
<name>A0A5J4YYE0_PORPP</name>
<evidence type="ECO:0000256" key="6">
    <source>
        <dbReference type="ARBA" id="ARBA00023242"/>
    </source>
</evidence>
<dbReference type="AlphaFoldDB" id="A0A5J4YYE0"/>
<proteinExistence type="inferred from homology"/>
<protein>
    <recommendedName>
        <fullName evidence="9">RNA polymerase II subunit A C-terminal domain phosphatase SSU72</fullName>
        <shortName evidence="9">CTD phosphatase SSU72</shortName>
        <ecNumber evidence="9">3.1.3.16</ecNumber>
    </recommendedName>
</protein>
<comment type="catalytic activity">
    <reaction evidence="8 9">
        <text>O-phospho-L-threonyl-[protein] + H2O = L-threonyl-[protein] + phosphate</text>
        <dbReference type="Rhea" id="RHEA:47004"/>
        <dbReference type="Rhea" id="RHEA-COMP:11060"/>
        <dbReference type="Rhea" id="RHEA-COMP:11605"/>
        <dbReference type="ChEBI" id="CHEBI:15377"/>
        <dbReference type="ChEBI" id="CHEBI:30013"/>
        <dbReference type="ChEBI" id="CHEBI:43474"/>
        <dbReference type="ChEBI" id="CHEBI:61977"/>
        <dbReference type="EC" id="3.1.3.16"/>
    </reaction>
</comment>
<comment type="subcellular location">
    <subcellularLocation>
        <location evidence="1 9">Nucleus</location>
    </subcellularLocation>
</comment>
<dbReference type="GO" id="GO:0006397">
    <property type="term" value="P:mRNA processing"/>
    <property type="evidence" value="ECO:0007669"/>
    <property type="project" value="UniProtKB-KW"/>
</dbReference>
<evidence type="ECO:0000256" key="7">
    <source>
        <dbReference type="ARBA" id="ARBA00047761"/>
    </source>
</evidence>
<comment type="caution">
    <text evidence="10">The sequence shown here is derived from an EMBL/GenBank/DDBJ whole genome shotgun (WGS) entry which is preliminary data.</text>
</comment>
<evidence type="ECO:0000313" key="11">
    <source>
        <dbReference type="Proteomes" id="UP000324585"/>
    </source>
</evidence>
<dbReference type="InterPro" id="IPR006811">
    <property type="entry name" value="RNA_pol_II_suA"/>
</dbReference>
<gene>
    <name evidence="10" type="ORF">FVE85_2057</name>
</gene>
<comment type="function">
    <text evidence="9">Protein phosphatase that catalyzes the dephosphorylation of the C-terminal domain of RNA polymerase II. Plays a role in RNA processing and termination.</text>
</comment>
<evidence type="ECO:0000313" key="10">
    <source>
        <dbReference type="EMBL" id="KAA8495902.1"/>
    </source>
</evidence>
<dbReference type="Gene3D" id="3.40.50.2300">
    <property type="match status" value="2"/>
</dbReference>
<keyword evidence="5 9" id="KW-0904">Protein phosphatase</keyword>
<dbReference type="GO" id="GO:0005634">
    <property type="term" value="C:nucleus"/>
    <property type="evidence" value="ECO:0007669"/>
    <property type="project" value="UniProtKB-SubCell"/>
</dbReference>
<reference evidence="11" key="1">
    <citation type="journal article" date="2019" name="Nat. Commun.">
        <title>Expansion of phycobilisome linker gene families in mesophilic red algae.</title>
        <authorList>
            <person name="Lee J."/>
            <person name="Kim D."/>
            <person name="Bhattacharya D."/>
            <person name="Yoon H.S."/>
        </authorList>
    </citation>
    <scope>NUCLEOTIDE SEQUENCE [LARGE SCALE GENOMIC DNA]</scope>
    <source>
        <strain evidence="11">CCMP 1328</strain>
    </source>
</reference>
<evidence type="ECO:0000256" key="9">
    <source>
        <dbReference type="RuleBase" id="RU369031"/>
    </source>
</evidence>
<evidence type="ECO:0000256" key="3">
    <source>
        <dbReference type="ARBA" id="ARBA00022664"/>
    </source>
</evidence>
<evidence type="ECO:0000256" key="8">
    <source>
        <dbReference type="ARBA" id="ARBA00048336"/>
    </source>
</evidence>
<dbReference type="EMBL" id="VRMN01000003">
    <property type="protein sequence ID" value="KAA8495902.1"/>
    <property type="molecule type" value="Genomic_DNA"/>
</dbReference>
<accession>A0A5J4YYE0</accession>
<evidence type="ECO:0000256" key="1">
    <source>
        <dbReference type="ARBA" id="ARBA00004123"/>
    </source>
</evidence>
<evidence type="ECO:0000256" key="4">
    <source>
        <dbReference type="ARBA" id="ARBA00022801"/>
    </source>
</evidence>
<dbReference type="GO" id="GO:0004722">
    <property type="term" value="F:protein serine/threonine phosphatase activity"/>
    <property type="evidence" value="ECO:0007669"/>
    <property type="project" value="UniProtKB-UniRule"/>
</dbReference>